<dbReference type="InterPro" id="IPR051056">
    <property type="entry name" value="Glycosyl_Hydrolase_73"/>
</dbReference>
<dbReference type="InterPro" id="IPR010572">
    <property type="entry name" value="Tail_dom"/>
</dbReference>
<protein>
    <submittedName>
        <fullName evidence="6">Tail protein</fullName>
    </submittedName>
</protein>
<dbReference type="GO" id="GO:0004040">
    <property type="term" value="F:amidase activity"/>
    <property type="evidence" value="ECO:0007669"/>
    <property type="project" value="InterPro"/>
</dbReference>
<feature type="domain" description="Tail spike" evidence="5">
    <location>
        <begin position="328"/>
        <end position="444"/>
    </location>
</feature>
<evidence type="ECO:0000256" key="3">
    <source>
        <dbReference type="SAM" id="MobiDB-lite"/>
    </source>
</evidence>
<feature type="domain" description="Mannosyl-glycoprotein endo-beta-N-acetylglucosamidase-like" evidence="4">
    <location>
        <begin position="12"/>
        <end position="85"/>
    </location>
</feature>
<dbReference type="InterPro" id="IPR002901">
    <property type="entry name" value="MGlyc_endo_b_GlcNAc-like_dom"/>
</dbReference>
<evidence type="ECO:0000259" key="5">
    <source>
        <dbReference type="Pfam" id="PF06605"/>
    </source>
</evidence>
<dbReference type="PANTHER" id="PTHR33308:SF10">
    <property type="entry name" value="EXO-GLUCOSAMINIDASE LYTG"/>
    <property type="match status" value="1"/>
</dbReference>
<accession>A0A8S5M883</accession>
<evidence type="ECO:0000313" key="6">
    <source>
        <dbReference type="EMBL" id="DAD78428.1"/>
    </source>
</evidence>
<dbReference type="PANTHER" id="PTHR33308">
    <property type="entry name" value="PEPTIDOGLYCAN HYDROLASE FLGJ"/>
    <property type="match status" value="1"/>
</dbReference>
<evidence type="ECO:0000256" key="2">
    <source>
        <dbReference type="SAM" id="Coils"/>
    </source>
</evidence>
<keyword evidence="2" id="KW-0175">Coiled coil</keyword>
<feature type="coiled-coil region" evidence="2">
    <location>
        <begin position="743"/>
        <end position="786"/>
    </location>
</feature>
<reference evidence="6" key="1">
    <citation type="journal article" date="2021" name="Proc. Natl. Acad. Sci. U.S.A.">
        <title>A Catalog of Tens of Thousands of Viruses from Human Metagenomes Reveals Hidden Associations with Chronic Diseases.</title>
        <authorList>
            <person name="Tisza M.J."/>
            <person name="Buck C.B."/>
        </authorList>
    </citation>
    <scope>NUCLEOTIDE SEQUENCE</scope>
    <source>
        <strain evidence="6">Ctg5k4</strain>
    </source>
</reference>
<feature type="compositionally biased region" description="Polar residues" evidence="3">
    <location>
        <begin position="117"/>
        <end position="128"/>
    </location>
</feature>
<keyword evidence="1" id="KW-0378">Hydrolase</keyword>
<dbReference type="Gene3D" id="1.10.530.10">
    <property type="match status" value="1"/>
</dbReference>
<dbReference type="Pfam" id="PF06605">
    <property type="entry name" value="Prophage_tail"/>
    <property type="match status" value="1"/>
</dbReference>
<evidence type="ECO:0000259" key="4">
    <source>
        <dbReference type="Pfam" id="PF01832"/>
    </source>
</evidence>
<dbReference type="EMBL" id="BK014843">
    <property type="protein sequence ID" value="DAD78428.1"/>
    <property type="molecule type" value="Genomic_DNA"/>
</dbReference>
<sequence>MPTREYGPNGSYWINADFRAYDSMIDSFKDHAAFFSNNEWRRNNYRHVIGETDYIKAAQALQASGYATAGDYGTSIIRVIEQNKLYEWDKEAFARASSGGGSGTPTPGETPEPLKPSTVSIERSTTKSVGGELTSAGREEASKIKLTVIGDESAVDAVPYLKRRMQSVNGIYSNSKTLQAVVNDIKSLKSSKQLNTYVAIMAGRYGQVDKDAVDAVVNEIGEGHKILFVDAPIETPNKGAMTQEYISASNRHKSVYYVNWSKYASPYISYYYDDGLTQNKNGSSGLADFIAQACYEATSGTFEGRTAQWTNKAYYGIEELEYNKGGLYSPKGQSVVYNPEANELWGFRVSGKTHWIDGLVEVSNEQDKNVLLDAAIKYMKEHSVPAVQYTVHLSEMPQSISIGDKGIFVDRHFNPPLAIQATVIEIVTSDTDPTSNTVTLGNVTELYPTENPEVKELKRKLQEIRSDTLKEYRKGEPVVIEVDSTNGLELSATNKETRIFVVAKQGSWIVDDVEYRWERLSDNKESDDTFNKGLARSAQSGALTVTTGDLVNKAATFVVRAYDSKGELIASQNIHVTEPTKSKSAYEIAVDNGFRGTETEWLKSLKGEPGPKGIPGPPGSDGKIQYIHVAYADNTQGLNFSTTDPNRTYIGTYVDDQEADSTEWSKYKWTKAQGPKGDPGKETKHHQAFAKDAKGTGFSLTDQSGLDYIGSYFDTEEDLSTDWSRYTWTKKPEAIERDQADTNKQTEEAINAIRGEAQKQRQELEAKAARQAVDDLVREIRTLQTAVADDKKASETAVANALNRVALTHNELQDMALKYQFLDTSITLAEEGLIVGNKGAGTYLRVADDRISFVNNGSEVAFISGNMLQFTQAIFTERIQVGEWLLSGYEHDPQIFVIRHVGRR</sequence>
<proteinExistence type="predicted"/>
<name>A0A8S5M883_9CAUD</name>
<feature type="region of interest" description="Disordered" evidence="3">
    <location>
        <begin position="96"/>
        <end position="134"/>
    </location>
</feature>
<evidence type="ECO:0000256" key="1">
    <source>
        <dbReference type="ARBA" id="ARBA00022801"/>
    </source>
</evidence>
<organism evidence="6">
    <name type="scientific">Siphoviridae sp. ctg5k4</name>
    <dbReference type="NCBI Taxonomy" id="2826418"/>
    <lineage>
        <taxon>Viruses</taxon>
        <taxon>Duplodnaviria</taxon>
        <taxon>Heunggongvirae</taxon>
        <taxon>Uroviricota</taxon>
        <taxon>Caudoviricetes</taxon>
    </lineage>
</organism>
<dbReference type="Pfam" id="PF01832">
    <property type="entry name" value="Glucosaminidase"/>
    <property type="match status" value="1"/>
</dbReference>